<sequence>MKLFGPKSLSYYLFFASRIAAIGSILLVAYILLSLGLGNYTLVKGQFQIPLPPFGKTYIKGFYETDVIVTISLLMVFFTVFFYLLSNILKTFKAEKLFTSKAIAQLHYFALLNLVVGPLLYLIIHVAIMQKANFNDIHNLFLGLILGTFALFTAAVFKRGYEVQDENDLTI</sequence>
<dbReference type="OrthoDB" id="1163870at2"/>
<organism evidence="2 3">
    <name type="scientific">Croceitalea dokdonensis DOKDO 023</name>
    <dbReference type="NCBI Taxonomy" id="1300341"/>
    <lineage>
        <taxon>Bacteria</taxon>
        <taxon>Pseudomonadati</taxon>
        <taxon>Bacteroidota</taxon>
        <taxon>Flavobacteriia</taxon>
        <taxon>Flavobacteriales</taxon>
        <taxon>Flavobacteriaceae</taxon>
        <taxon>Croceitalea</taxon>
    </lineage>
</organism>
<feature type="transmembrane region" description="Helical" evidence="1">
    <location>
        <begin position="12"/>
        <end position="33"/>
    </location>
</feature>
<evidence type="ECO:0000313" key="3">
    <source>
        <dbReference type="Proteomes" id="UP000050280"/>
    </source>
</evidence>
<evidence type="ECO:0000256" key="1">
    <source>
        <dbReference type="SAM" id="Phobius"/>
    </source>
</evidence>
<dbReference type="STRING" id="1300341.I595_1319"/>
<dbReference type="Proteomes" id="UP000050280">
    <property type="component" value="Unassembled WGS sequence"/>
</dbReference>
<name>A0A0N8H4B3_9FLAO</name>
<protein>
    <recommendedName>
        <fullName evidence="4">DUF2975 domain-containing protein</fullName>
    </recommendedName>
</protein>
<dbReference type="RefSeq" id="WP_054558472.1">
    <property type="nucleotide sequence ID" value="NZ_LDJX01000002.1"/>
</dbReference>
<reference evidence="2 3" key="1">
    <citation type="submission" date="2015-09" db="EMBL/GenBank/DDBJ databases">
        <title>Genome sequence of the marine flavobacterium Croceitalea dokdonensis DOKDO 023 that contains proton- and sodium-pumping rhodopsins.</title>
        <authorList>
            <person name="Kwon S.-K."/>
            <person name="Lee H.K."/>
            <person name="Kwak M.-J."/>
            <person name="Kim J.F."/>
        </authorList>
    </citation>
    <scope>NUCLEOTIDE SEQUENCE [LARGE SCALE GENOMIC DNA]</scope>
    <source>
        <strain evidence="2 3">DOKDO 023</strain>
    </source>
</reference>
<keyword evidence="1" id="KW-1133">Transmembrane helix</keyword>
<dbReference type="Pfam" id="PF11188">
    <property type="entry name" value="DUF2975"/>
    <property type="match status" value="1"/>
</dbReference>
<keyword evidence="3" id="KW-1185">Reference proteome</keyword>
<feature type="transmembrane region" description="Helical" evidence="1">
    <location>
        <begin position="67"/>
        <end position="85"/>
    </location>
</feature>
<keyword evidence="1" id="KW-0472">Membrane</keyword>
<dbReference type="InterPro" id="IPR021354">
    <property type="entry name" value="DUF2975"/>
</dbReference>
<proteinExistence type="predicted"/>
<accession>A0A0N8H4B3</accession>
<gene>
    <name evidence="2" type="ORF">I595_1319</name>
</gene>
<evidence type="ECO:0000313" key="2">
    <source>
        <dbReference type="EMBL" id="KPM32892.1"/>
    </source>
</evidence>
<feature type="transmembrane region" description="Helical" evidence="1">
    <location>
        <begin position="106"/>
        <end position="128"/>
    </location>
</feature>
<feature type="transmembrane region" description="Helical" evidence="1">
    <location>
        <begin position="140"/>
        <end position="157"/>
    </location>
</feature>
<dbReference type="AlphaFoldDB" id="A0A0N8H4B3"/>
<evidence type="ECO:0008006" key="4">
    <source>
        <dbReference type="Google" id="ProtNLM"/>
    </source>
</evidence>
<comment type="caution">
    <text evidence="2">The sequence shown here is derived from an EMBL/GenBank/DDBJ whole genome shotgun (WGS) entry which is preliminary data.</text>
</comment>
<dbReference type="EMBL" id="LDJX01000002">
    <property type="protein sequence ID" value="KPM32892.1"/>
    <property type="molecule type" value="Genomic_DNA"/>
</dbReference>
<keyword evidence="1" id="KW-0812">Transmembrane</keyword>